<evidence type="ECO:0000256" key="1">
    <source>
        <dbReference type="SAM" id="MobiDB-lite"/>
    </source>
</evidence>
<dbReference type="InterPro" id="IPR044281">
    <property type="entry name" value="IMP4/RPF1"/>
</dbReference>
<dbReference type="GO" id="GO:0000470">
    <property type="term" value="P:maturation of LSU-rRNA"/>
    <property type="evidence" value="ECO:0007669"/>
    <property type="project" value="TreeGrafter"/>
</dbReference>
<sequence length="453" mass="50226">MVVKKQEASSSGSENKPASGSFRHIGNKMKRTELYRKYKADKHKAKFSRRSAQAKEERGEDGAAKKAARLAANKTRTIENTRDFNPAIINAPNTHEGPGPSSLSKTAAGKIGNDDEAHDAEEGVEEMEEQEAASEVDEDEDPSAPPALLITTSMPSSSTSPHLESLNSRSHPSAKTREFVDELLSVFPGAEYRPRSKAQGVGLGKICGWARERRFDAVLVVNESHKAPFALTVIQLPYGPTAFFRLTSILSGAEIYGKARPTPHTPELILNNFTTILGHRVGTVLQSLFPKIPQLEGRQVVTCHNQRDYIFFRRHRYMFKNAEKTALQEIGPRFTLKLHSLKEGLPKGAGVWDGKYGEEYELTKEEVDAMQSGQGEEEEATLGDGVEGEGEGGVGAGKKAKKETKEKKEQEEQVKEKLVSGNKKKRQRGEEETTGLDFQWKPKMSVSRRNFYL</sequence>
<organism evidence="3 4">
    <name type="scientific">Ustilago hordei</name>
    <name type="common">Barley covered smut fungus</name>
    <dbReference type="NCBI Taxonomy" id="120017"/>
    <lineage>
        <taxon>Eukaryota</taxon>
        <taxon>Fungi</taxon>
        <taxon>Dikarya</taxon>
        <taxon>Basidiomycota</taxon>
        <taxon>Ustilaginomycotina</taxon>
        <taxon>Ustilaginomycetes</taxon>
        <taxon>Ustilaginales</taxon>
        <taxon>Ustilaginaceae</taxon>
        <taxon>Ustilago</taxon>
    </lineage>
</organism>
<dbReference type="OrthoDB" id="264354at2759"/>
<feature type="compositionally biased region" description="Polar residues" evidence="1">
    <location>
        <begin position="8"/>
        <end position="18"/>
    </location>
</feature>
<feature type="compositionally biased region" description="Basic and acidic residues" evidence="1">
    <location>
        <begin position="53"/>
        <end position="64"/>
    </location>
</feature>
<gene>
    <name evidence="3" type="ORF">UHOR_00295</name>
</gene>
<feature type="compositionally biased region" description="Basic and acidic residues" evidence="1">
    <location>
        <begin position="403"/>
        <end position="418"/>
    </location>
</feature>
<accession>I2G3Z7</accession>
<dbReference type="Pfam" id="PF04427">
    <property type="entry name" value="Brix"/>
    <property type="match status" value="1"/>
</dbReference>
<proteinExistence type="predicted"/>
<dbReference type="InterPro" id="IPR007109">
    <property type="entry name" value="Brix"/>
</dbReference>
<feature type="domain" description="Brix" evidence="2">
    <location>
        <begin position="162"/>
        <end position="347"/>
    </location>
</feature>
<dbReference type="eggNOG" id="KOG2780">
    <property type="taxonomic scope" value="Eukaryota"/>
</dbReference>
<evidence type="ECO:0000259" key="2">
    <source>
        <dbReference type="PROSITE" id="PS50833"/>
    </source>
</evidence>
<keyword evidence="4" id="KW-1185">Reference proteome</keyword>
<dbReference type="OMA" id="AWIISNK"/>
<dbReference type="GO" id="GO:0005730">
    <property type="term" value="C:nucleolus"/>
    <property type="evidence" value="ECO:0007669"/>
    <property type="project" value="TreeGrafter"/>
</dbReference>
<dbReference type="PANTHER" id="PTHR22734">
    <property type="entry name" value="U3 SMALL NUCLEOLAR RIBONUCLEOPROTEIN PROTEIN IMP4"/>
    <property type="match status" value="1"/>
</dbReference>
<feature type="compositionally biased region" description="Low complexity" evidence="1">
    <location>
        <begin position="146"/>
        <end position="168"/>
    </location>
</feature>
<dbReference type="GO" id="GO:0042134">
    <property type="term" value="F:rRNA primary transcript binding"/>
    <property type="evidence" value="ECO:0007669"/>
    <property type="project" value="InterPro"/>
</dbReference>
<dbReference type="PROSITE" id="PS50833">
    <property type="entry name" value="BRIX"/>
    <property type="match status" value="1"/>
</dbReference>
<feature type="region of interest" description="Disordered" evidence="1">
    <location>
        <begin position="1"/>
        <end position="174"/>
    </location>
</feature>
<feature type="compositionally biased region" description="Basic residues" evidence="1">
    <location>
        <begin position="39"/>
        <end position="49"/>
    </location>
</feature>
<name>I2G3Z7_USTHO</name>
<dbReference type="STRING" id="1128400.I2G3Z7"/>
<evidence type="ECO:0000313" key="3">
    <source>
        <dbReference type="EMBL" id="CCF53890.1"/>
    </source>
</evidence>
<dbReference type="GO" id="GO:0000460">
    <property type="term" value="P:maturation of 5.8S rRNA"/>
    <property type="evidence" value="ECO:0007669"/>
    <property type="project" value="TreeGrafter"/>
</dbReference>
<dbReference type="SMART" id="SM00879">
    <property type="entry name" value="Brix"/>
    <property type="match status" value="1"/>
</dbReference>
<dbReference type="GO" id="GO:0030687">
    <property type="term" value="C:preribosome, large subunit precursor"/>
    <property type="evidence" value="ECO:0007669"/>
    <property type="project" value="TreeGrafter"/>
</dbReference>
<protein>
    <submittedName>
        <fullName evidence="3">Related to RPF1-involved in the assembly of the large ribosomal subunit</fullName>
    </submittedName>
</protein>
<feature type="compositionally biased region" description="Acidic residues" evidence="1">
    <location>
        <begin position="114"/>
        <end position="142"/>
    </location>
</feature>
<dbReference type="Gene3D" id="3.40.50.10480">
    <property type="entry name" value="Probable brix-domain ribosomal biogenesis protein"/>
    <property type="match status" value="1"/>
</dbReference>
<dbReference type="EMBL" id="CAGI01000186">
    <property type="protein sequence ID" value="CCF53890.1"/>
    <property type="molecule type" value="Genomic_DNA"/>
</dbReference>
<reference evidence="3 4" key="1">
    <citation type="journal article" date="2012" name="Plant Cell">
        <title>Genome comparison of barley and maize smut fungi reveals targeted loss of RNA silencing components and species-specific presence of transposable elements.</title>
        <authorList>
            <person name="Laurie J.D."/>
            <person name="Ali S."/>
            <person name="Linning R."/>
            <person name="Mannhaupt G."/>
            <person name="Wong P."/>
            <person name="Gueldener U."/>
            <person name="Muensterkoetter M."/>
            <person name="Moore R."/>
            <person name="Kahmann R."/>
            <person name="Bakkeren G."/>
            <person name="Schirawski J."/>
        </authorList>
    </citation>
    <scope>NUCLEOTIDE SEQUENCE [LARGE SCALE GENOMIC DNA]</scope>
    <source>
        <strain evidence="4">Uh4875-4</strain>
    </source>
</reference>
<dbReference type="SUPFAM" id="SSF52954">
    <property type="entry name" value="Class II aaRS ABD-related"/>
    <property type="match status" value="1"/>
</dbReference>
<feature type="region of interest" description="Disordered" evidence="1">
    <location>
        <begin position="368"/>
        <end position="453"/>
    </location>
</feature>
<evidence type="ECO:0000313" key="4">
    <source>
        <dbReference type="Proteomes" id="UP000006174"/>
    </source>
</evidence>
<dbReference type="Proteomes" id="UP000006174">
    <property type="component" value="Unassembled WGS sequence"/>
</dbReference>
<dbReference type="FunFam" id="3.40.50.10480:FF:000005">
    <property type="entry name" value="Similar to RNA processing factor 1"/>
    <property type="match status" value="1"/>
</dbReference>
<comment type="caution">
    <text evidence="3">The sequence shown here is derived from an EMBL/GenBank/DDBJ whole genome shotgun (WGS) entry which is preliminary data.</text>
</comment>
<feature type="compositionally biased region" description="Acidic residues" evidence="1">
    <location>
        <begin position="375"/>
        <end position="390"/>
    </location>
</feature>
<dbReference type="PANTHER" id="PTHR22734:SF3">
    <property type="entry name" value="RIBOSOME PRODUCTION FACTOR 1"/>
    <property type="match status" value="1"/>
</dbReference>
<dbReference type="AlphaFoldDB" id="I2G3Z7"/>
<dbReference type="HOGENOM" id="CLU_040063_3_0_1"/>